<keyword evidence="5" id="KW-0375">Hydrogen ion transport</keyword>
<keyword evidence="3" id="KW-0813">Transport</keyword>
<name>A0A9P6TE04_9BASI</name>
<evidence type="ECO:0000256" key="5">
    <source>
        <dbReference type="ARBA" id="ARBA00022781"/>
    </source>
</evidence>
<dbReference type="AlphaFoldDB" id="A0A9P6TE04"/>
<dbReference type="Pfam" id="PF04718">
    <property type="entry name" value="ATP-synt_G"/>
    <property type="match status" value="1"/>
</dbReference>
<evidence type="ECO:0000256" key="3">
    <source>
        <dbReference type="ARBA" id="ARBA00022448"/>
    </source>
</evidence>
<keyword evidence="6" id="KW-0406">Ion transport</keyword>
<evidence type="ECO:0000256" key="2">
    <source>
        <dbReference type="ARBA" id="ARBA00005699"/>
    </source>
</evidence>
<sequence length="139" mass="15340">MSSSSTTAKFTELSQKTLKTGSELASKYGGKLPGLIEGAGTKLNSLLGSYSGPVSYNLAFTKELLKQVYIKEKLTPPGPDQIKFAYSELIQNLKSLNFWKKLIETGEWKRITVYGIEAVGLFSIGEMIGRRHIVGYKLD</sequence>
<proteinExistence type="inferred from homology"/>
<protein>
    <submittedName>
        <fullName evidence="10">Uncharacterized protein</fullName>
    </submittedName>
</protein>
<dbReference type="GO" id="GO:0045259">
    <property type="term" value="C:proton-transporting ATP synthase complex"/>
    <property type="evidence" value="ECO:0007669"/>
    <property type="project" value="UniProtKB-KW"/>
</dbReference>
<dbReference type="EMBL" id="MU167239">
    <property type="protein sequence ID" value="KAG0148240.1"/>
    <property type="molecule type" value="Genomic_DNA"/>
</dbReference>
<comment type="similarity">
    <text evidence="2">Belongs to the ATPase g subunit family.</text>
</comment>
<accession>A0A9P6TE04</accession>
<dbReference type="GO" id="GO:0031966">
    <property type="term" value="C:mitochondrial membrane"/>
    <property type="evidence" value="ECO:0007669"/>
    <property type="project" value="UniProtKB-SubCell"/>
</dbReference>
<keyword evidence="9" id="KW-0066">ATP synthesis</keyword>
<keyword evidence="4" id="KW-0138">CF(0)</keyword>
<dbReference type="Proteomes" id="UP000886653">
    <property type="component" value="Unassembled WGS sequence"/>
</dbReference>
<dbReference type="GO" id="GO:0015986">
    <property type="term" value="P:proton motive force-driven ATP synthesis"/>
    <property type="evidence" value="ECO:0007669"/>
    <property type="project" value="InterPro"/>
</dbReference>
<evidence type="ECO:0000256" key="8">
    <source>
        <dbReference type="ARBA" id="ARBA00023136"/>
    </source>
</evidence>
<evidence type="ECO:0000256" key="1">
    <source>
        <dbReference type="ARBA" id="ARBA00004325"/>
    </source>
</evidence>
<evidence type="ECO:0000313" key="11">
    <source>
        <dbReference type="Proteomes" id="UP000886653"/>
    </source>
</evidence>
<organism evidence="10 11">
    <name type="scientific">Cronartium quercuum f. sp. fusiforme G11</name>
    <dbReference type="NCBI Taxonomy" id="708437"/>
    <lineage>
        <taxon>Eukaryota</taxon>
        <taxon>Fungi</taxon>
        <taxon>Dikarya</taxon>
        <taxon>Basidiomycota</taxon>
        <taxon>Pucciniomycotina</taxon>
        <taxon>Pucciniomycetes</taxon>
        <taxon>Pucciniales</taxon>
        <taxon>Coleosporiaceae</taxon>
        <taxon>Cronartium</taxon>
    </lineage>
</organism>
<dbReference type="InterPro" id="IPR006808">
    <property type="entry name" value="ATP_synth_F0_gsu_mt"/>
</dbReference>
<dbReference type="OrthoDB" id="437at2759"/>
<dbReference type="GO" id="GO:0015078">
    <property type="term" value="F:proton transmembrane transporter activity"/>
    <property type="evidence" value="ECO:0007669"/>
    <property type="project" value="InterPro"/>
</dbReference>
<gene>
    <name evidence="10" type="ORF">CROQUDRAFT_670047</name>
</gene>
<evidence type="ECO:0000313" key="10">
    <source>
        <dbReference type="EMBL" id="KAG0148240.1"/>
    </source>
</evidence>
<evidence type="ECO:0000256" key="4">
    <source>
        <dbReference type="ARBA" id="ARBA00022547"/>
    </source>
</evidence>
<comment type="subcellular location">
    <subcellularLocation>
        <location evidence="1">Mitochondrion membrane</location>
    </subcellularLocation>
</comment>
<evidence type="ECO:0000256" key="6">
    <source>
        <dbReference type="ARBA" id="ARBA00023065"/>
    </source>
</evidence>
<keyword evidence="11" id="KW-1185">Reference proteome</keyword>
<comment type="caution">
    <text evidence="10">The sequence shown here is derived from an EMBL/GenBank/DDBJ whole genome shotgun (WGS) entry which is preliminary data.</text>
</comment>
<evidence type="ECO:0000256" key="9">
    <source>
        <dbReference type="ARBA" id="ARBA00023310"/>
    </source>
</evidence>
<evidence type="ECO:0000256" key="7">
    <source>
        <dbReference type="ARBA" id="ARBA00023128"/>
    </source>
</evidence>
<reference evidence="10" key="1">
    <citation type="submission" date="2013-11" db="EMBL/GenBank/DDBJ databases">
        <title>Genome sequence of the fusiform rust pathogen reveals effectors for host alternation and coevolution with pine.</title>
        <authorList>
            <consortium name="DOE Joint Genome Institute"/>
            <person name="Smith K."/>
            <person name="Pendleton A."/>
            <person name="Kubisiak T."/>
            <person name="Anderson C."/>
            <person name="Salamov A."/>
            <person name="Aerts A."/>
            <person name="Riley R."/>
            <person name="Clum A."/>
            <person name="Lindquist E."/>
            <person name="Ence D."/>
            <person name="Campbell M."/>
            <person name="Kronenberg Z."/>
            <person name="Feau N."/>
            <person name="Dhillon B."/>
            <person name="Hamelin R."/>
            <person name="Burleigh J."/>
            <person name="Smith J."/>
            <person name="Yandell M."/>
            <person name="Nelson C."/>
            <person name="Grigoriev I."/>
            <person name="Davis J."/>
        </authorList>
    </citation>
    <scope>NUCLEOTIDE SEQUENCE</scope>
    <source>
        <strain evidence="10">G11</strain>
    </source>
</reference>
<keyword evidence="7" id="KW-0496">Mitochondrion</keyword>
<keyword evidence="8" id="KW-0472">Membrane</keyword>